<feature type="transmembrane region" description="Helical" evidence="5">
    <location>
        <begin position="85"/>
        <end position="105"/>
    </location>
</feature>
<evidence type="ECO:0000256" key="5">
    <source>
        <dbReference type="SAM" id="Phobius"/>
    </source>
</evidence>
<gene>
    <name evidence="6" type="ORF">GSTUAT00006743001</name>
</gene>
<feature type="transmembrane region" description="Helical" evidence="5">
    <location>
        <begin position="207"/>
        <end position="226"/>
    </location>
</feature>
<evidence type="ECO:0008006" key="8">
    <source>
        <dbReference type="Google" id="ProtNLM"/>
    </source>
</evidence>
<dbReference type="Proteomes" id="UP001412239">
    <property type="component" value="Unassembled WGS sequence"/>
</dbReference>
<accession>A0A292PQX1</accession>
<comment type="subcellular location">
    <subcellularLocation>
        <location evidence="1">Membrane</location>
        <topology evidence="1">Multi-pass membrane protein</topology>
    </subcellularLocation>
</comment>
<feature type="transmembrane region" description="Helical" evidence="5">
    <location>
        <begin position="263"/>
        <end position="280"/>
    </location>
</feature>
<sequence length="515" mass="57409">MTRGKTTTNTTPPAEGFAERRLGGILYQRKGIKILGIQLPPWRSPLAQVILIGFVCFLCPGMFNALSGLGAGGQVDSAVQANASVALYTTFALVGFVAGTILNYFGAQATLAFGGLGYALYSASFLCYNHTKNEGFVLFAGAFLGVCAGLLWCAQGTVMMSYPTESEKGRFIGLFWAIFNMGGVIGSCIPIATNWNSEDDGSVTDGTYVGFLVLMLCGAVLAFFLVPPEKIIRKDGTRVQRVRHPSMKKEIYGLWETIKTDTYVLLLFPFFWASNWFYTYQQNCYQLFYFNLRGRTFTNLWYWLSQILGALAFGFFLDSQQIGRRKRAIYGWVILFVAVCVIWGGGLKPLIASSRDKYPDDTPSIDVFGRPLLEAWTQHWKGPINDPIDKDFTWYLILYMAYGFQDAMWQTYAYWMMGALSNEPRKLAYFAGFYKGIQSAGAAVVWRLDGVKYSYATLFGSSWGLCGAGMLLAIPVIWRRIKDTELTEEDFMTPAEKDIVMSGMKPVGSEHNDGV</sequence>
<name>A0A292PQX1_9PEZI</name>
<feature type="transmembrane region" description="Helical" evidence="5">
    <location>
        <begin position="329"/>
        <end position="351"/>
    </location>
</feature>
<keyword evidence="4 5" id="KW-0472">Membrane</keyword>
<dbReference type="Pfam" id="PF05978">
    <property type="entry name" value="UNC-93"/>
    <property type="match status" value="1"/>
</dbReference>
<evidence type="ECO:0000313" key="7">
    <source>
        <dbReference type="Proteomes" id="UP001412239"/>
    </source>
</evidence>
<feature type="transmembrane region" description="Helical" evidence="5">
    <location>
        <begin position="112"/>
        <end position="131"/>
    </location>
</feature>
<evidence type="ECO:0000256" key="4">
    <source>
        <dbReference type="ARBA" id="ARBA00023136"/>
    </source>
</evidence>
<feature type="transmembrane region" description="Helical" evidence="5">
    <location>
        <begin position="427"/>
        <end position="446"/>
    </location>
</feature>
<feature type="transmembrane region" description="Helical" evidence="5">
    <location>
        <begin position="458"/>
        <end position="478"/>
    </location>
</feature>
<feature type="transmembrane region" description="Helical" evidence="5">
    <location>
        <begin position="171"/>
        <end position="195"/>
    </location>
</feature>
<organism evidence="6 7">
    <name type="scientific">Tuber aestivum</name>
    <name type="common">summer truffle</name>
    <dbReference type="NCBI Taxonomy" id="59557"/>
    <lineage>
        <taxon>Eukaryota</taxon>
        <taxon>Fungi</taxon>
        <taxon>Dikarya</taxon>
        <taxon>Ascomycota</taxon>
        <taxon>Pezizomycotina</taxon>
        <taxon>Pezizomycetes</taxon>
        <taxon>Pezizales</taxon>
        <taxon>Tuberaceae</taxon>
        <taxon>Tuber</taxon>
    </lineage>
</organism>
<feature type="transmembrane region" description="Helical" evidence="5">
    <location>
        <begin position="392"/>
        <end position="415"/>
    </location>
</feature>
<evidence type="ECO:0000313" key="6">
    <source>
        <dbReference type="EMBL" id="CUS09181.1"/>
    </source>
</evidence>
<feature type="transmembrane region" description="Helical" evidence="5">
    <location>
        <begin position="300"/>
        <end position="317"/>
    </location>
</feature>
<keyword evidence="2 5" id="KW-0812">Transmembrane</keyword>
<proteinExistence type="predicted"/>
<dbReference type="InterPro" id="IPR051617">
    <property type="entry name" value="UNC-93-like_regulator"/>
</dbReference>
<keyword evidence="7" id="KW-1185">Reference proteome</keyword>
<dbReference type="GO" id="GO:0016020">
    <property type="term" value="C:membrane"/>
    <property type="evidence" value="ECO:0007669"/>
    <property type="project" value="UniProtKB-SubCell"/>
</dbReference>
<dbReference type="AlphaFoldDB" id="A0A292PQX1"/>
<dbReference type="EMBL" id="LN891095">
    <property type="protein sequence ID" value="CUS09181.1"/>
    <property type="molecule type" value="Genomic_DNA"/>
</dbReference>
<protein>
    <recommendedName>
        <fullName evidence="8">Major facilitator superfamily (MFS) profile domain-containing protein</fullName>
    </recommendedName>
</protein>
<feature type="transmembrane region" description="Helical" evidence="5">
    <location>
        <begin position="137"/>
        <end position="159"/>
    </location>
</feature>
<dbReference type="Gene3D" id="1.20.1250.20">
    <property type="entry name" value="MFS general substrate transporter like domains"/>
    <property type="match status" value="1"/>
</dbReference>
<evidence type="ECO:0000256" key="1">
    <source>
        <dbReference type="ARBA" id="ARBA00004141"/>
    </source>
</evidence>
<evidence type="ECO:0000256" key="3">
    <source>
        <dbReference type="ARBA" id="ARBA00022989"/>
    </source>
</evidence>
<feature type="transmembrane region" description="Helical" evidence="5">
    <location>
        <begin position="46"/>
        <end position="65"/>
    </location>
</feature>
<dbReference type="InterPro" id="IPR036259">
    <property type="entry name" value="MFS_trans_sf"/>
</dbReference>
<evidence type="ECO:0000256" key="2">
    <source>
        <dbReference type="ARBA" id="ARBA00022692"/>
    </source>
</evidence>
<reference evidence="6" key="1">
    <citation type="submission" date="2015-10" db="EMBL/GenBank/DDBJ databases">
        <authorList>
            <person name="Regsiter A."/>
            <person name="william w."/>
        </authorList>
    </citation>
    <scope>NUCLEOTIDE SEQUENCE</scope>
    <source>
        <strain evidence="6">Montdore</strain>
    </source>
</reference>
<dbReference type="PANTHER" id="PTHR23294">
    <property type="entry name" value="ET TRANSLATION PRODUCT-RELATED"/>
    <property type="match status" value="1"/>
</dbReference>
<dbReference type="InterPro" id="IPR010291">
    <property type="entry name" value="Ion_channel_UNC-93"/>
</dbReference>
<dbReference type="PANTHER" id="PTHR23294:SF59">
    <property type="entry name" value="UNC93-LIKE PROTEIN C922.05C"/>
    <property type="match status" value="1"/>
</dbReference>
<dbReference type="SUPFAM" id="SSF103473">
    <property type="entry name" value="MFS general substrate transporter"/>
    <property type="match status" value="1"/>
</dbReference>
<keyword evidence="3 5" id="KW-1133">Transmembrane helix</keyword>